<accession>A0A4Z2IKF0</accession>
<evidence type="ECO:0000313" key="3">
    <source>
        <dbReference type="Proteomes" id="UP000314294"/>
    </source>
</evidence>
<proteinExistence type="predicted"/>
<evidence type="ECO:0000313" key="2">
    <source>
        <dbReference type="EMBL" id="TNN78285.1"/>
    </source>
</evidence>
<feature type="compositionally biased region" description="Pro residues" evidence="1">
    <location>
        <begin position="1"/>
        <end position="10"/>
    </location>
</feature>
<feature type="region of interest" description="Disordered" evidence="1">
    <location>
        <begin position="60"/>
        <end position="84"/>
    </location>
</feature>
<dbReference type="Proteomes" id="UP000314294">
    <property type="component" value="Unassembled WGS sequence"/>
</dbReference>
<comment type="caution">
    <text evidence="2">The sequence shown here is derived from an EMBL/GenBank/DDBJ whole genome shotgun (WGS) entry which is preliminary data.</text>
</comment>
<keyword evidence="3" id="KW-1185">Reference proteome</keyword>
<feature type="region of interest" description="Disordered" evidence="1">
    <location>
        <begin position="1"/>
        <end position="37"/>
    </location>
</feature>
<evidence type="ECO:0000256" key="1">
    <source>
        <dbReference type="SAM" id="MobiDB-lite"/>
    </source>
</evidence>
<protein>
    <submittedName>
        <fullName evidence="2">Uncharacterized protein</fullName>
    </submittedName>
</protein>
<dbReference type="OrthoDB" id="10571314at2759"/>
<dbReference type="EMBL" id="SRLO01000075">
    <property type="protein sequence ID" value="TNN78285.1"/>
    <property type="molecule type" value="Genomic_DNA"/>
</dbReference>
<feature type="compositionally biased region" description="Polar residues" evidence="1">
    <location>
        <begin position="25"/>
        <end position="37"/>
    </location>
</feature>
<organism evidence="2 3">
    <name type="scientific">Liparis tanakae</name>
    <name type="common">Tanaka's snailfish</name>
    <dbReference type="NCBI Taxonomy" id="230148"/>
    <lineage>
        <taxon>Eukaryota</taxon>
        <taxon>Metazoa</taxon>
        <taxon>Chordata</taxon>
        <taxon>Craniata</taxon>
        <taxon>Vertebrata</taxon>
        <taxon>Euteleostomi</taxon>
        <taxon>Actinopterygii</taxon>
        <taxon>Neopterygii</taxon>
        <taxon>Teleostei</taxon>
        <taxon>Neoteleostei</taxon>
        <taxon>Acanthomorphata</taxon>
        <taxon>Eupercaria</taxon>
        <taxon>Perciformes</taxon>
        <taxon>Cottioidei</taxon>
        <taxon>Cottales</taxon>
        <taxon>Liparidae</taxon>
        <taxon>Liparis</taxon>
    </lineage>
</organism>
<gene>
    <name evidence="2" type="ORF">EYF80_011525</name>
</gene>
<dbReference type="AlphaFoldDB" id="A0A4Z2IKF0"/>
<sequence length="118" mass="12356">MAPLSRPSPPSLTCVDRLYGLRPNPSAQPDTTAKTDSVSRPFLLHHSVIFSGAVCQQALPVPPPPPLPPAGLSPPPTHPPPCVNADIPSDRLALASHGIRGPRILLVFLVTLRSSGAI</sequence>
<feature type="compositionally biased region" description="Pro residues" evidence="1">
    <location>
        <begin position="60"/>
        <end position="82"/>
    </location>
</feature>
<name>A0A4Z2IKF0_9TELE</name>
<reference evidence="2 3" key="1">
    <citation type="submission" date="2019-03" db="EMBL/GenBank/DDBJ databases">
        <title>First draft genome of Liparis tanakae, snailfish: a comprehensive survey of snailfish specific genes.</title>
        <authorList>
            <person name="Kim W."/>
            <person name="Song I."/>
            <person name="Jeong J.-H."/>
            <person name="Kim D."/>
            <person name="Kim S."/>
            <person name="Ryu S."/>
            <person name="Song J.Y."/>
            <person name="Lee S.K."/>
        </authorList>
    </citation>
    <scope>NUCLEOTIDE SEQUENCE [LARGE SCALE GENOMIC DNA]</scope>
    <source>
        <tissue evidence="2">Muscle</tissue>
    </source>
</reference>